<protein>
    <submittedName>
        <fullName evidence="1">Uncharacterized protein</fullName>
    </submittedName>
</protein>
<reference evidence="1" key="1">
    <citation type="submission" date="2022-05" db="EMBL/GenBank/DDBJ databases">
        <title>Chromosome-level genome of Chaenocephalus aceratus.</title>
        <authorList>
            <person name="Park H."/>
        </authorList>
    </citation>
    <scope>NUCLEOTIDE SEQUENCE</scope>
    <source>
        <strain evidence="1">KU_202001</strain>
    </source>
</reference>
<name>A0ACB9VT10_CHAAC</name>
<gene>
    <name evidence="1" type="ORF">KUCAC02_006381</name>
</gene>
<keyword evidence="2" id="KW-1185">Reference proteome</keyword>
<comment type="caution">
    <text evidence="1">The sequence shown here is derived from an EMBL/GenBank/DDBJ whole genome shotgun (WGS) entry which is preliminary data.</text>
</comment>
<dbReference type="EMBL" id="CM043807">
    <property type="protein sequence ID" value="KAI4802807.1"/>
    <property type="molecule type" value="Genomic_DNA"/>
</dbReference>
<feature type="non-terminal residue" evidence="1">
    <location>
        <position position="1"/>
    </location>
</feature>
<sequence>CCSQEDEITPSGDYSPKGEGPNYKNPSLCMFKGAVNVAIVEFLKEIVGFFGCHHDFGEDVLTGEGSMLRSSRLQCVDSAPGRGDKGPSGPPPSFSGTMQE</sequence>
<evidence type="ECO:0000313" key="2">
    <source>
        <dbReference type="Proteomes" id="UP001057452"/>
    </source>
</evidence>
<proteinExistence type="predicted"/>
<dbReference type="Proteomes" id="UP001057452">
    <property type="component" value="Chromosome 23"/>
</dbReference>
<organism evidence="1 2">
    <name type="scientific">Chaenocephalus aceratus</name>
    <name type="common">Blackfin icefish</name>
    <name type="synonym">Chaenichthys aceratus</name>
    <dbReference type="NCBI Taxonomy" id="36190"/>
    <lineage>
        <taxon>Eukaryota</taxon>
        <taxon>Metazoa</taxon>
        <taxon>Chordata</taxon>
        <taxon>Craniata</taxon>
        <taxon>Vertebrata</taxon>
        <taxon>Euteleostomi</taxon>
        <taxon>Actinopterygii</taxon>
        <taxon>Neopterygii</taxon>
        <taxon>Teleostei</taxon>
        <taxon>Neoteleostei</taxon>
        <taxon>Acanthomorphata</taxon>
        <taxon>Eupercaria</taxon>
        <taxon>Perciformes</taxon>
        <taxon>Notothenioidei</taxon>
        <taxon>Channichthyidae</taxon>
        <taxon>Chaenocephalus</taxon>
    </lineage>
</organism>
<accession>A0ACB9VT10</accession>
<feature type="non-terminal residue" evidence="1">
    <location>
        <position position="100"/>
    </location>
</feature>
<evidence type="ECO:0000313" key="1">
    <source>
        <dbReference type="EMBL" id="KAI4802807.1"/>
    </source>
</evidence>